<sequence>MCTTRDVLCTVWCFRIGMSVFGNIHIRQYEQFVVTQRETRACDESLPSPSQPQEATPRSRCDSLNMEASTTLSITQQCPSKQVKVQTMSQQWAPGNNPWSKPKIMYGDILYQTCPNPPCQSGSGSALFGGSAAARGTAPAILKEETVEITTK</sequence>
<gene>
    <name evidence="1" type="ORF">BD289DRAFT_421608</name>
</gene>
<evidence type="ECO:0000313" key="2">
    <source>
        <dbReference type="Proteomes" id="UP000241462"/>
    </source>
</evidence>
<name>A0A2T3ALN8_9PEZI</name>
<dbReference type="InParanoid" id="A0A2T3ALN8"/>
<organism evidence="1 2">
    <name type="scientific">Coniella lustricola</name>
    <dbReference type="NCBI Taxonomy" id="2025994"/>
    <lineage>
        <taxon>Eukaryota</taxon>
        <taxon>Fungi</taxon>
        <taxon>Dikarya</taxon>
        <taxon>Ascomycota</taxon>
        <taxon>Pezizomycotina</taxon>
        <taxon>Sordariomycetes</taxon>
        <taxon>Sordariomycetidae</taxon>
        <taxon>Diaporthales</taxon>
        <taxon>Schizoparmaceae</taxon>
        <taxon>Coniella</taxon>
    </lineage>
</organism>
<keyword evidence="2" id="KW-1185">Reference proteome</keyword>
<dbReference type="AlphaFoldDB" id="A0A2T3ALN8"/>
<proteinExistence type="predicted"/>
<protein>
    <submittedName>
        <fullName evidence="1">Uncharacterized protein</fullName>
    </submittedName>
</protein>
<dbReference type="EMBL" id="KZ678376">
    <property type="protein sequence ID" value="PSS03242.1"/>
    <property type="molecule type" value="Genomic_DNA"/>
</dbReference>
<accession>A0A2T3ALN8</accession>
<dbReference type="Proteomes" id="UP000241462">
    <property type="component" value="Unassembled WGS sequence"/>
</dbReference>
<reference evidence="1 2" key="1">
    <citation type="journal article" date="2018" name="Mycol. Prog.">
        <title>Coniella lustricola, a new species from submerged detritus.</title>
        <authorList>
            <person name="Raudabaugh D.B."/>
            <person name="Iturriaga T."/>
            <person name="Carver A."/>
            <person name="Mondo S."/>
            <person name="Pangilinan J."/>
            <person name="Lipzen A."/>
            <person name="He G."/>
            <person name="Amirebrahimi M."/>
            <person name="Grigoriev I.V."/>
            <person name="Miller A.N."/>
        </authorList>
    </citation>
    <scope>NUCLEOTIDE SEQUENCE [LARGE SCALE GENOMIC DNA]</scope>
    <source>
        <strain evidence="1 2">B22-T-1</strain>
    </source>
</reference>
<evidence type="ECO:0000313" key="1">
    <source>
        <dbReference type="EMBL" id="PSS03242.1"/>
    </source>
</evidence>